<dbReference type="AlphaFoldDB" id="A0A936N8G0"/>
<dbReference type="InterPro" id="IPR036291">
    <property type="entry name" value="NAD(P)-bd_dom_sf"/>
</dbReference>
<keyword evidence="4" id="KW-0520">NAD</keyword>
<comment type="catalytic activity">
    <reaction evidence="6">
        <text>precorrin-2 + NAD(+) = sirohydrochlorin + NADH + 2 H(+)</text>
        <dbReference type="Rhea" id="RHEA:15613"/>
        <dbReference type="ChEBI" id="CHEBI:15378"/>
        <dbReference type="ChEBI" id="CHEBI:57540"/>
        <dbReference type="ChEBI" id="CHEBI:57945"/>
        <dbReference type="ChEBI" id="CHEBI:58351"/>
        <dbReference type="ChEBI" id="CHEBI:58827"/>
        <dbReference type="EC" id="1.3.1.76"/>
    </reaction>
</comment>
<dbReference type="SUPFAM" id="SSF51735">
    <property type="entry name" value="NAD(P)-binding Rossmann-fold domains"/>
    <property type="match status" value="1"/>
</dbReference>
<dbReference type="NCBIfam" id="TIGR01470">
    <property type="entry name" value="cysG_Nterm"/>
    <property type="match status" value="1"/>
</dbReference>
<proteinExistence type="predicted"/>
<dbReference type="GO" id="GO:0043115">
    <property type="term" value="F:precorrin-2 dehydrogenase activity"/>
    <property type="evidence" value="ECO:0007669"/>
    <property type="project" value="UniProtKB-EC"/>
</dbReference>
<reference evidence="9 10" key="1">
    <citation type="submission" date="2020-10" db="EMBL/GenBank/DDBJ databases">
        <title>Connecting structure to function with the recovery of over 1000 high-quality activated sludge metagenome-assembled genomes encoding full-length rRNA genes using long-read sequencing.</title>
        <authorList>
            <person name="Singleton C.M."/>
            <person name="Petriglieri F."/>
            <person name="Kristensen J.M."/>
            <person name="Kirkegaard R.H."/>
            <person name="Michaelsen T.Y."/>
            <person name="Andersen M.H."/>
            <person name="Karst S.M."/>
            <person name="Dueholm M.S."/>
            <person name="Nielsen P.H."/>
            <person name="Albertsen M."/>
        </authorList>
    </citation>
    <scope>NUCLEOTIDE SEQUENCE [LARGE SCALE GENOMIC DNA]</scope>
    <source>
        <strain evidence="9">Lyne_18-Q3-R50-59_MAXAC.006</strain>
    </source>
</reference>
<dbReference type="InterPro" id="IPR028161">
    <property type="entry name" value="Met8-like"/>
</dbReference>
<evidence type="ECO:0000313" key="10">
    <source>
        <dbReference type="Proteomes" id="UP000727993"/>
    </source>
</evidence>
<gene>
    <name evidence="9" type="ORF">IPN02_00160</name>
</gene>
<dbReference type="Gene3D" id="3.40.50.720">
    <property type="entry name" value="NAD(P)-binding Rossmann-like Domain"/>
    <property type="match status" value="1"/>
</dbReference>
<dbReference type="Pfam" id="PF13241">
    <property type="entry name" value="NAD_binding_7"/>
    <property type="match status" value="1"/>
</dbReference>
<dbReference type="InterPro" id="IPR006367">
    <property type="entry name" value="Sirohaem_synthase_N"/>
</dbReference>
<dbReference type="PANTHER" id="PTHR35330:SF1">
    <property type="entry name" value="SIROHEME BIOSYNTHESIS PROTEIN MET8"/>
    <property type="match status" value="1"/>
</dbReference>
<evidence type="ECO:0000259" key="8">
    <source>
        <dbReference type="Pfam" id="PF14824"/>
    </source>
</evidence>
<evidence type="ECO:0000256" key="4">
    <source>
        <dbReference type="ARBA" id="ARBA00023027"/>
    </source>
</evidence>
<keyword evidence="3" id="KW-0560">Oxidoreductase</keyword>
<evidence type="ECO:0000256" key="5">
    <source>
        <dbReference type="ARBA" id="ARBA00023244"/>
    </source>
</evidence>
<dbReference type="GO" id="GO:0019354">
    <property type="term" value="P:siroheme biosynthetic process"/>
    <property type="evidence" value="ECO:0007669"/>
    <property type="project" value="InterPro"/>
</dbReference>
<accession>A0A936N8G0</accession>
<sequence>MFDYPAFLNLADVDVLVVGGGRIGLRKVAGLAGAGARVRLVAPEVDATFDRSLVVEHRRRPYRPADLDGVRLVITATGVPGVDDAVSAQATAAGLWVNAADRPEHCSFILPAIARAAPLTVAVSSDGASPALAGAVRDRARNLLTDEVRDLALELARRRAAIHAAGQSTEDIDWAVIIDDALGPADGALSASGGAQPEAGPHCLSSAKA</sequence>
<name>A0A936N8G0_9ACTN</name>
<feature type="domain" description="Siroheme synthase central" evidence="8">
    <location>
        <begin position="118"/>
        <end position="139"/>
    </location>
</feature>
<comment type="pathway">
    <text evidence="1">Porphyrin-containing compound metabolism; siroheme biosynthesis; sirohydrochlorin from precorrin-2: step 1/1.</text>
</comment>
<evidence type="ECO:0000313" key="9">
    <source>
        <dbReference type="EMBL" id="MBK9295300.1"/>
    </source>
</evidence>
<dbReference type="Proteomes" id="UP000727993">
    <property type="component" value="Unassembled WGS sequence"/>
</dbReference>
<dbReference type="GO" id="GO:0004325">
    <property type="term" value="F:ferrochelatase activity"/>
    <property type="evidence" value="ECO:0007669"/>
    <property type="project" value="InterPro"/>
</dbReference>
<dbReference type="PANTHER" id="PTHR35330">
    <property type="entry name" value="SIROHEME BIOSYNTHESIS PROTEIN MET8"/>
    <property type="match status" value="1"/>
</dbReference>
<dbReference type="InterPro" id="IPR028281">
    <property type="entry name" value="Sirohaem_synthase_central"/>
</dbReference>
<comment type="caution">
    <text evidence="9">The sequence shown here is derived from an EMBL/GenBank/DDBJ whole genome shotgun (WGS) entry which is preliminary data.</text>
</comment>
<feature type="region of interest" description="Disordered" evidence="7">
    <location>
        <begin position="189"/>
        <end position="209"/>
    </location>
</feature>
<evidence type="ECO:0000256" key="3">
    <source>
        <dbReference type="ARBA" id="ARBA00023002"/>
    </source>
</evidence>
<dbReference type="EC" id="1.3.1.76" evidence="2"/>
<evidence type="ECO:0000256" key="2">
    <source>
        <dbReference type="ARBA" id="ARBA00012400"/>
    </source>
</evidence>
<dbReference type="SUPFAM" id="SSF75615">
    <property type="entry name" value="Siroheme synthase middle domains-like"/>
    <property type="match status" value="1"/>
</dbReference>
<keyword evidence="5" id="KW-0627">Porphyrin biosynthesis</keyword>
<dbReference type="Gene3D" id="3.30.160.110">
    <property type="entry name" value="Siroheme synthase, domain 2"/>
    <property type="match status" value="1"/>
</dbReference>
<organism evidence="9 10">
    <name type="scientific">Candidatus Neomicrothrix subdominans</name>
    <dbReference type="NCBI Taxonomy" id="2954438"/>
    <lineage>
        <taxon>Bacteria</taxon>
        <taxon>Bacillati</taxon>
        <taxon>Actinomycetota</taxon>
        <taxon>Acidimicrobiia</taxon>
        <taxon>Acidimicrobiales</taxon>
        <taxon>Microthrixaceae</taxon>
        <taxon>Candidatus Neomicrothrix</taxon>
    </lineage>
</organism>
<evidence type="ECO:0000256" key="6">
    <source>
        <dbReference type="ARBA" id="ARBA00047561"/>
    </source>
</evidence>
<evidence type="ECO:0000256" key="1">
    <source>
        <dbReference type="ARBA" id="ARBA00005010"/>
    </source>
</evidence>
<dbReference type="EMBL" id="JADJZA010000001">
    <property type="protein sequence ID" value="MBK9295300.1"/>
    <property type="molecule type" value="Genomic_DNA"/>
</dbReference>
<dbReference type="Pfam" id="PF14824">
    <property type="entry name" value="Sirohm_synth_M"/>
    <property type="match status" value="1"/>
</dbReference>
<evidence type="ECO:0000256" key="7">
    <source>
        <dbReference type="SAM" id="MobiDB-lite"/>
    </source>
</evidence>
<protein>
    <recommendedName>
        <fullName evidence="2">precorrin-2 dehydrogenase</fullName>
        <ecNumber evidence="2">1.3.1.76</ecNumber>
    </recommendedName>
</protein>